<accession>A0A917FLN5</accession>
<dbReference type="NCBIfam" id="TIGR00236">
    <property type="entry name" value="wecB"/>
    <property type="match status" value="1"/>
</dbReference>
<comment type="catalytic activity">
    <reaction evidence="2">
        <text>UDP-N-acetyl-alpha-D-glucosamine = UDP-N-acetyl-alpha-D-mannosamine</text>
        <dbReference type="Rhea" id="RHEA:17213"/>
        <dbReference type="ChEBI" id="CHEBI:57705"/>
        <dbReference type="ChEBI" id="CHEBI:68623"/>
        <dbReference type="EC" id="5.1.3.14"/>
    </reaction>
</comment>
<dbReference type="RefSeq" id="WP_188448428.1">
    <property type="nucleotide sequence ID" value="NZ_BMFO01000002.1"/>
</dbReference>
<evidence type="ECO:0000256" key="4">
    <source>
        <dbReference type="ARBA" id="ARBA00038858"/>
    </source>
</evidence>
<dbReference type="AlphaFoldDB" id="A0A917FLN5"/>
<dbReference type="PANTHER" id="PTHR43174:SF2">
    <property type="entry name" value="UDP-N-ACETYLGLUCOSAMINE 2-EPIMERASE"/>
    <property type="match status" value="1"/>
</dbReference>
<evidence type="ECO:0000256" key="3">
    <source>
        <dbReference type="ARBA" id="ARBA00038209"/>
    </source>
</evidence>
<comment type="similarity">
    <text evidence="3 5">Belongs to the UDP-N-acetylglucosamine 2-epimerase family.</text>
</comment>
<evidence type="ECO:0000313" key="7">
    <source>
        <dbReference type="EMBL" id="GGF90118.1"/>
    </source>
</evidence>
<evidence type="ECO:0000313" key="8">
    <source>
        <dbReference type="Proteomes" id="UP000632858"/>
    </source>
</evidence>
<dbReference type="Proteomes" id="UP000632858">
    <property type="component" value="Unassembled WGS sequence"/>
</dbReference>
<keyword evidence="1 5" id="KW-0413">Isomerase</keyword>
<evidence type="ECO:0000256" key="2">
    <source>
        <dbReference type="ARBA" id="ARBA00036080"/>
    </source>
</evidence>
<dbReference type="EC" id="5.1.3.14" evidence="4"/>
<dbReference type="Gene3D" id="3.40.50.2000">
    <property type="entry name" value="Glycogen Phosphorylase B"/>
    <property type="match status" value="2"/>
</dbReference>
<dbReference type="CDD" id="cd03786">
    <property type="entry name" value="GTB_UDP-GlcNAc_2-Epimerase"/>
    <property type="match status" value="1"/>
</dbReference>
<feature type="domain" description="UDP-N-acetylglucosamine 2-epimerase" evidence="6">
    <location>
        <begin position="26"/>
        <end position="360"/>
    </location>
</feature>
<organism evidence="7 8">
    <name type="scientific">Arenimonas maotaiensis</name>
    <dbReference type="NCBI Taxonomy" id="1446479"/>
    <lineage>
        <taxon>Bacteria</taxon>
        <taxon>Pseudomonadati</taxon>
        <taxon>Pseudomonadota</taxon>
        <taxon>Gammaproteobacteria</taxon>
        <taxon>Lysobacterales</taxon>
        <taxon>Lysobacteraceae</taxon>
        <taxon>Arenimonas</taxon>
    </lineage>
</organism>
<name>A0A917FLN5_9GAMM</name>
<evidence type="ECO:0000256" key="1">
    <source>
        <dbReference type="ARBA" id="ARBA00023235"/>
    </source>
</evidence>
<dbReference type="SUPFAM" id="SSF53756">
    <property type="entry name" value="UDP-Glycosyltransferase/glycogen phosphorylase"/>
    <property type="match status" value="1"/>
</dbReference>
<dbReference type="PANTHER" id="PTHR43174">
    <property type="entry name" value="UDP-N-ACETYLGLUCOSAMINE 2-EPIMERASE"/>
    <property type="match status" value="1"/>
</dbReference>
<comment type="caution">
    <text evidence="7">The sequence shown here is derived from an EMBL/GenBank/DDBJ whole genome shotgun (WGS) entry which is preliminary data.</text>
</comment>
<dbReference type="InterPro" id="IPR003331">
    <property type="entry name" value="UDP_GlcNAc_Epimerase_2_dom"/>
</dbReference>
<dbReference type="InterPro" id="IPR029767">
    <property type="entry name" value="WecB-like"/>
</dbReference>
<reference evidence="7" key="2">
    <citation type="submission" date="2020-09" db="EMBL/GenBank/DDBJ databases">
        <authorList>
            <person name="Sun Q."/>
            <person name="Zhou Y."/>
        </authorList>
    </citation>
    <scope>NUCLEOTIDE SEQUENCE</scope>
    <source>
        <strain evidence="7">CGMCC 1.12726</strain>
    </source>
</reference>
<proteinExistence type="inferred from homology"/>
<dbReference type="GO" id="GO:0008761">
    <property type="term" value="F:UDP-N-acetylglucosamine 2-epimerase activity"/>
    <property type="evidence" value="ECO:0007669"/>
    <property type="project" value="UniProtKB-EC"/>
</dbReference>
<keyword evidence="8" id="KW-1185">Reference proteome</keyword>
<evidence type="ECO:0000256" key="5">
    <source>
        <dbReference type="RuleBase" id="RU003513"/>
    </source>
</evidence>
<evidence type="ECO:0000259" key="6">
    <source>
        <dbReference type="Pfam" id="PF02350"/>
    </source>
</evidence>
<dbReference type="Pfam" id="PF02350">
    <property type="entry name" value="Epimerase_2"/>
    <property type="match status" value="1"/>
</dbReference>
<gene>
    <name evidence="7" type="ORF">GCM10010960_09960</name>
</gene>
<protein>
    <recommendedName>
        <fullName evidence="4">UDP-N-acetylglucosamine 2-epimerase (non-hydrolyzing)</fullName>
        <ecNumber evidence="4">5.1.3.14</ecNumber>
    </recommendedName>
</protein>
<sequence>MTSDKVVACIIGTRPEAIKMAPVISAMKESSAFRCVVVTTGQHRELLNQMLEKLDIQPDHHLDLMTEGQGLSDLFARMLPGLETVFAKERVDVVLAQGDTATTFCAALAAFHQKIPFGHIEAGLRTNDLLNPFPEEGYRQMVSRISRWNFAPTKSAADNLISEGVAPDRIHVTGNTGIDSLLKYAGKSPAKSLSGKRMILLTAHRRENFGEPIKAIFRAVKRVVERFDDVEVIYPVHPNPNVRELAKEMLGNHPRISLLAPLDYFQFIGAMKESTLILTDSGGIQEEAPALGKPVLVMRETTERPEAVQGGHALLVGMAESSIFYATENLLTNHKLLSAMSRSGFPFGDGNASGRILGVLLD</sequence>
<reference evidence="7" key="1">
    <citation type="journal article" date="2014" name="Int. J. Syst. Evol. Microbiol.">
        <title>Complete genome sequence of Corynebacterium casei LMG S-19264T (=DSM 44701T), isolated from a smear-ripened cheese.</title>
        <authorList>
            <consortium name="US DOE Joint Genome Institute (JGI-PGF)"/>
            <person name="Walter F."/>
            <person name="Albersmeier A."/>
            <person name="Kalinowski J."/>
            <person name="Ruckert C."/>
        </authorList>
    </citation>
    <scope>NUCLEOTIDE SEQUENCE</scope>
    <source>
        <strain evidence="7">CGMCC 1.12726</strain>
    </source>
</reference>
<dbReference type="EMBL" id="BMFO01000002">
    <property type="protein sequence ID" value="GGF90118.1"/>
    <property type="molecule type" value="Genomic_DNA"/>
</dbReference>